<evidence type="ECO:0000313" key="2">
    <source>
        <dbReference type="Proteomes" id="UP000664477"/>
    </source>
</evidence>
<dbReference type="Proteomes" id="UP000664477">
    <property type="component" value="Unassembled WGS sequence"/>
</dbReference>
<dbReference type="AlphaFoldDB" id="A0A939NCL3"/>
<comment type="caution">
    <text evidence="1">The sequence shown here is derived from an EMBL/GenBank/DDBJ whole genome shotgun (WGS) entry which is preliminary data.</text>
</comment>
<proteinExistence type="predicted"/>
<gene>
    <name evidence="1" type="ORF">J4727_18045</name>
</gene>
<sequence>MQAHIQTIKAQHPQAKIVVVTGGFHTLALLEGLEWLTNNNLSFQTQQKRLSNSKNWVKTRQGLVHSL</sequence>
<protein>
    <submittedName>
        <fullName evidence="1">Uncharacterized protein</fullName>
    </submittedName>
</protein>
<reference evidence="1" key="1">
    <citation type="submission" date="2021-03" db="EMBL/GenBank/DDBJ databases">
        <title>Molecular epidemiology and mechanisms of colistin and carbapenem resistance in Enterobacteriaceae from clinical isolates, the environment and porcine samples in Pretoria, South Africa.</title>
        <authorList>
            <person name="Bogoshi D."/>
            <person name="Mbelle N.M."/>
            <person name="Naidoo V."/>
            <person name="Osei Sekyere J."/>
        </authorList>
    </citation>
    <scope>NUCLEOTIDE SEQUENCE</scope>
    <source>
        <strain evidence="1">C052</strain>
    </source>
</reference>
<evidence type="ECO:0000313" key="1">
    <source>
        <dbReference type="EMBL" id="MBO1916591.1"/>
    </source>
</evidence>
<organism evidence="1 2">
    <name type="scientific">Providencia rettgeri</name>
    <dbReference type="NCBI Taxonomy" id="587"/>
    <lineage>
        <taxon>Bacteria</taxon>
        <taxon>Pseudomonadati</taxon>
        <taxon>Pseudomonadota</taxon>
        <taxon>Gammaproteobacteria</taxon>
        <taxon>Enterobacterales</taxon>
        <taxon>Morganellaceae</taxon>
        <taxon>Providencia</taxon>
    </lineage>
</organism>
<name>A0A939NCL3_PRORE</name>
<dbReference type="EMBL" id="JAGETQ010000159">
    <property type="protein sequence ID" value="MBO1916591.1"/>
    <property type="molecule type" value="Genomic_DNA"/>
</dbReference>
<accession>A0A939NCL3</accession>